<comment type="similarity">
    <text evidence="1 2">Belongs to the glycosyl hydrolase 31 family.</text>
</comment>
<dbReference type="Gene3D" id="2.60.40.1760">
    <property type="entry name" value="glycosyl hydrolase (family 31)"/>
    <property type="match status" value="1"/>
</dbReference>
<protein>
    <submittedName>
        <fullName evidence="4">Alpha-glucosidase</fullName>
    </submittedName>
</protein>
<dbReference type="EMBL" id="CACTIH010000014">
    <property type="protein sequence ID" value="CAA2934414.1"/>
    <property type="molecule type" value="Genomic_DNA"/>
</dbReference>
<dbReference type="Proteomes" id="UP000594638">
    <property type="component" value="Unassembled WGS sequence"/>
</dbReference>
<dbReference type="OrthoDB" id="1711921at2759"/>
<sequence length="69" mass="8096">MLDLYFFSGPGPEMVMEQYTDLIGRPAPMPYWSFGFHQCRYGYEDVYDLENVVAGYSEARIPLEVMWTD</sequence>
<dbReference type="InterPro" id="IPR000322">
    <property type="entry name" value="Glyco_hydro_31_TIM"/>
</dbReference>
<dbReference type="Pfam" id="PF01055">
    <property type="entry name" value="Glyco_hydro_31_2nd"/>
    <property type="match status" value="1"/>
</dbReference>
<evidence type="ECO:0000259" key="3">
    <source>
        <dbReference type="Pfam" id="PF01055"/>
    </source>
</evidence>
<dbReference type="Gene3D" id="3.20.20.80">
    <property type="entry name" value="Glycosidases"/>
    <property type="match status" value="1"/>
</dbReference>
<evidence type="ECO:0000313" key="4">
    <source>
        <dbReference type="EMBL" id="CAA2934414.1"/>
    </source>
</evidence>
<keyword evidence="5" id="KW-1185">Reference proteome</keyword>
<organism evidence="4 5">
    <name type="scientific">Olea europaea subsp. europaea</name>
    <dbReference type="NCBI Taxonomy" id="158383"/>
    <lineage>
        <taxon>Eukaryota</taxon>
        <taxon>Viridiplantae</taxon>
        <taxon>Streptophyta</taxon>
        <taxon>Embryophyta</taxon>
        <taxon>Tracheophyta</taxon>
        <taxon>Spermatophyta</taxon>
        <taxon>Magnoliopsida</taxon>
        <taxon>eudicotyledons</taxon>
        <taxon>Gunneridae</taxon>
        <taxon>Pentapetalae</taxon>
        <taxon>asterids</taxon>
        <taxon>lamiids</taxon>
        <taxon>Lamiales</taxon>
        <taxon>Oleaceae</taxon>
        <taxon>Oleeae</taxon>
        <taxon>Olea</taxon>
    </lineage>
</organism>
<evidence type="ECO:0000313" key="5">
    <source>
        <dbReference type="Proteomes" id="UP000594638"/>
    </source>
</evidence>
<feature type="domain" description="Glycoside hydrolase family 31 TIM barrel" evidence="3">
    <location>
        <begin position="26"/>
        <end position="69"/>
    </location>
</feature>
<accession>A0A8S0P9R9</accession>
<gene>
    <name evidence="4" type="ORF">OLEA9_A100026</name>
</gene>
<comment type="caution">
    <text evidence="4">The sequence shown here is derived from an EMBL/GenBank/DDBJ whole genome shotgun (WGS) entry which is preliminary data.</text>
</comment>
<proteinExistence type="inferred from homology"/>
<dbReference type="AlphaFoldDB" id="A0A8S0P9R9"/>
<evidence type="ECO:0000256" key="2">
    <source>
        <dbReference type="RuleBase" id="RU361185"/>
    </source>
</evidence>
<dbReference type="SUPFAM" id="SSF51445">
    <property type="entry name" value="(Trans)glycosidases"/>
    <property type="match status" value="1"/>
</dbReference>
<dbReference type="GO" id="GO:0004553">
    <property type="term" value="F:hydrolase activity, hydrolyzing O-glycosyl compounds"/>
    <property type="evidence" value="ECO:0007669"/>
    <property type="project" value="InterPro"/>
</dbReference>
<dbReference type="PANTHER" id="PTHR22762">
    <property type="entry name" value="ALPHA-GLUCOSIDASE"/>
    <property type="match status" value="1"/>
</dbReference>
<keyword evidence="2" id="KW-0326">Glycosidase</keyword>
<evidence type="ECO:0000256" key="1">
    <source>
        <dbReference type="ARBA" id="ARBA00007806"/>
    </source>
</evidence>
<dbReference type="GO" id="GO:0005975">
    <property type="term" value="P:carbohydrate metabolic process"/>
    <property type="evidence" value="ECO:0007669"/>
    <property type="project" value="InterPro"/>
</dbReference>
<dbReference type="PANTHER" id="PTHR22762:SF133">
    <property type="entry name" value="P-TYPE DOMAIN-CONTAINING PROTEIN"/>
    <property type="match status" value="1"/>
</dbReference>
<reference evidence="4 5" key="1">
    <citation type="submission" date="2019-12" db="EMBL/GenBank/DDBJ databases">
        <authorList>
            <person name="Alioto T."/>
            <person name="Alioto T."/>
            <person name="Gomez Garrido J."/>
        </authorList>
    </citation>
    <scope>NUCLEOTIDE SEQUENCE [LARGE SCALE GENOMIC DNA]</scope>
</reference>
<dbReference type="Gramene" id="OE9A100026T1">
    <property type="protein sequence ID" value="OE9A100026C1"/>
    <property type="gene ID" value="OE9A100026"/>
</dbReference>
<dbReference type="InterPro" id="IPR017853">
    <property type="entry name" value="GH"/>
</dbReference>
<name>A0A8S0P9R9_OLEEU</name>
<keyword evidence="2" id="KW-0378">Hydrolase</keyword>